<dbReference type="InterPro" id="IPR029035">
    <property type="entry name" value="DHS-like_NAD/FAD-binding_dom"/>
</dbReference>
<dbReference type="AlphaFoldDB" id="A0A2K4MTX7"/>
<organism evidence="1 2">
    <name type="scientific">Chromobacterium sinusclupearum</name>
    <dbReference type="NCBI Taxonomy" id="2077146"/>
    <lineage>
        <taxon>Bacteria</taxon>
        <taxon>Pseudomonadati</taxon>
        <taxon>Pseudomonadota</taxon>
        <taxon>Betaproteobacteria</taxon>
        <taxon>Neisseriales</taxon>
        <taxon>Chromobacteriaceae</taxon>
        <taxon>Chromobacterium</taxon>
    </lineage>
</organism>
<accession>A0A2K4MTX7</accession>
<keyword evidence="2" id="KW-1185">Reference proteome</keyword>
<comment type="caution">
    <text evidence="1">The sequence shown here is derived from an EMBL/GenBank/DDBJ whole genome shotgun (WGS) entry which is preliminary data.</text>
</comment>
<evidence type="ECO:0000313" key="2">
    <source>
        <dbReference type="Proteomes" id="UP000236416"/>
    </source>
</evidence>
<gene>
    <name evidence="1" type="ORF">C2134_01575</name>
</gene>
<dbReference type="Proteomes" id="UP000236416">
    <property type="component" value="Unassembled WGS sequence"/>
</dbReference>
<sequence length="584" mass="65795">MIEPIHSLAFSMQANRGVYAVLFGSGLSRSARIPTGWEITLDLVRRLATVSGEECGVDPSAWYRDKFNKEPDYSELLDALAKTPAERQQLLRQYWEPTEQEKEEGAKQPTPAHRAIADLVAKGFVRVIVTTNFDRLMELALLDVGVTPTVLSSSDHVHGAMPLIHTQCCVFKVHGDYLDTRIRNTPEELSGYPAEFDTLLDRIFDEFGLIVCGWSADWDEALRCAIFRAPSRRFATYWAVRGEPGDAARQLIEHRGAQVVSITDADSFFSTIHRQVEALEEFARPHPLSTAAAVTALKRYMSEPRYRIQHADLVEGEVEHVLSEIGIDKFPVQGGPPPDAAQFNHRVKAYEAAMTTLVAMAIEAGRWANDDHQEVWVRALQKLASGQAQDGGYALWGELTRFPATLLLFALGVSALESTRYSFVQRLLSAPIVREYQKTKQTVHLLPPKCLFEKDSSAKLLEGKENHYAPLSDWLHERLAPQLERRFSSVKAYELAFDRFELMLALAYSANTEVGEYFRYWAPPGAFGYRDENQAQIISSLRSQLAKEGDNSPLVTSNLFGVTADECRKQLDALEEFIPKLKWW</sequence>
<evidence type="ECO:0000313" key="1">
    <source>
        <dbReference type="EMBL" id="POB00468.1"/>
    </source>
</evidence>
<dbReference type="Pfam" id="PF13289">
    <property type="entry name" value="SIR2_2"/>
    <property type="match status" value="1"/>
</dbReference>
<dbReference type="Gene3D" id="3.40.50.1220">
    <property type="entry name" value="TPP-binding domain"/>
    <property type="match status" value="1"/>
</dbReference>
<dbReference type="RefSeq" id="WP_103316990.1">
    <property type="nucleotide sequence ID" value="NZ_PPTF01000006.1"/>
</dbReference>
<proteinExistence type="predicted"/>
<dbReference type="SUPFAM" id="SSF52467">
    <property type="entry name" value="DHS-like NAD/FAD-binding domain"/>
    <property type="match status" value="1"/>
</dbReference>
<name>A0A2K4MTX7_9NEIS</name>
<dbReference type="EMBL" id="PPTF01000006">
    <property type="protein sequence ID" value="POB00468.1"/>
    <property type="molecule type" value="Genomic_DNA"/>
</dbReference>
<protein>
    <submittedName>
        <fullName evidence="1">Uncharacterized protein</fullName>
    </submittedName>
</protein>
<reference evidence="1 2" key="1">
    <citation type="submission" date="2018-01" db="EMBL/GenBank/DDBJ databases">
        <title>Genomic Sequence of Chromobacterium MWU13-2610 from wild cranberry bogs within the Cape Cod National Seashore.</title>
        <authorList>
            <person name="O'Hara-Hanley K."/>
            <person name="Soby S."/>
            <person name="Harrison A."/>
        </authorList>
    </citation>
    <scope>NUCLEOTIDE SEQUENCE [LARGE SCALE GENOMIC DNA]</scope>
    <source>
        <strain evidence="1 2">MWU13-2610</strain>
    </source>
</reference>